<evidence type="ECO:0000313" key="8">
    <source>
        <dbReference type="EMBL" id="MBB4943333.1"/>
    </source>
</evidence>
<evidence type="ECO:0000256" key="1">
    <source>
        <dbReference type="ARBA" id="ARBA00004141"/>
    </source>
</evidence>
<dbReference type="SUPFAM" id="SSF103481">
    <property type="entry name" value="Multidrug resistance efflux transporter EmrE"/>
    <property type="match status" value="2"/>
</dbReference>
<accession>A0A7W7WDX9</accession>
<dbReference type="PANTHER" id="PTHR32322">
    <property type="entry name" value="INNER MEMBRANE TRANSPORTER"/>
    <property type="match status" value="1"/>
</dbReference>
<name>A0A7W7WDX9_9ACTN</name>
<keyword evidence="9" id="KW-1185">Reference proteome</keyword>
<dbReference type="RefSeq" id="WP_184759186.1">
    <property type="nucleotide sequence ID" value="NZ_BAABEK010000098.1"/>
</dbReference>
<dbReference type="GO" id="GO:0016020">
    <property type="term" value="C:membrane"/>
    <property type="evidence" value="ECO:0007669"/>
    <property type="project" value="UniProtKB-SubCell"/>
</dbReference>
<protein>
    <submittedName>
        <fullName evidence="8">Drug/metabolite transporter (DMT)-like permease</fullName>
    </submittedName>
</protein>
<evidence type="ECO:0000256" key="3">
    <source>
        <dbReference type="ARBA" id="ARBA00022692"/>
    </source>
</evidence>
<feature type="transmembrane region" description="Helical" evidence="6">
    <location>
        <begin position="202"/>
        <end position="222"/>
    </location>
</feature>
<dbReference type="InterPro" id="IPR037185">
    <property type="entry name" value="EmrE-like"/>
</dbReference>
<dbReference type="EMBL" id="JACHJU010000005">
    <property type="protein sequence ID" value="MBB4943333.1"/>
    <property type="molecule type" value="Genomic_DNA"/>
</dbReference>
<sequence>MVTALAILFAGLLHAVWNALAKAVPDRYAAFVVMGAASALVSLPVAVAAGPPAGPAWPFLLTSVVLHVAYTALLIRSYDLGDFGQVYPLARGSAPLLVAVAGAVLGERLSPLQLAGLVVVCGGLVALAVARHRTAVTGPAVTAALLTGLSIAAYTVVDGLGVRRTSHPLPYIAWLFLLEGSVVALMALAVRGRAVAPALRTGWQMPAAGGIVSLLAYAIVVWAQTRSPLAQVAALRETSVVWGAIIGAVFFSERFGWRRVTAAVTVTLGIILLTSPT</sequence>
<feature type="domain" description="EamA" evidence="7">
    <location>
        <begin position="140"/>
        <end position="274"/>
    </location>
</feature>
<feature type="transmembrane region" description="Helical" evidence="6">
    <location>
        <begin position="136"/>
        <end position="157"/>
    </location>
</feature>
<feature type="transmembrane region" description="Helical" evidence="6">
    <location>
        <begin position="87"/>
        <end position="105"/>
    </location>
</feature>
<dbReference type="Proteomes" id="UP000534286">
    <property type="component" value="Unassembled WGS sequence"/>
</dbReference>
<comment type="similarity">
    <text evidence="2">Belongs to the EamA transporter family.</text>
</comment>
<gene>
    <name evidence="8" type="ORF">FHR32_007733</name>
</gene>
<keyword evidence="3 6" id="KW-0812">Transmembrane</keyword>
<keyword evidence="5 6" id="KW-0472">Membrane</keyword>
<reference evidence="8 9" key="1">
    <citation type="submission" date="2020-08" db="EMBL/GenBank/DDBJ databases">
        <title>Sequencing the genomes of 1000 actinobacteria strains.</title>
        <authorList>
            <person name="Klenk H.-P."/>
        </authorList>
    </citation>
    <scope>NUCLEOTIDE SEQUENCE [LARGE SCALE GENOMIC DNA]</scope>
    <source>
        <strain evidence="8 9">DSM 43023</strain>
    </source>
</reference>
<evidence type="ECO:0000256" key="6">
    <source>
        <dbReference type="SAM" id="Phobius"/>
    </source>
</evidence>
<comment type="caution">
    <text evidence="8">The sequence shown here is derived from an EMBL/GenBank/DDBJ whole genome shotgun (WGS) entry which is preliminary data.</text>
</comment>
<dbReference type="Gene3D" id="1.10.3730.20">
    <property type="match status" value="2"/>
</dbReference>
<evidence type="ECO:0000256" key="4">
    <source>
        <dbReference type="ARBA" id="ARBA00022989"/>
    </source>
</evidence>
<organism evidence="8 9">
    <name type="scientific">Streptosporangium album</name>
    <dbReference type="NCBI Taxonomy" id="47479"/>
    <lineage>
        <taxon>Bacteria</taxon>
        <taxon>Bacillati</taxon>
        <taxon>Actinomycetota</taxon>
        <taxon>Actinomycetes</taxon>
        <taxon>Streptosporangiales</taxon>
        <taxon>Streptosporangiaceae</taxon>
        <taxon>Streptosporangium</taxon>
    </lineage>
</organism>
<feature type="transmembrane region" description="Helical" evidence="6">
    <location>
        <begin position="234"/>
        <end position="251"/>
    </location>
</feature>
<keyword evidence="4 6" id="KW-1133">Transmembrane helix</keyword>
<evidence type="ECO:0000259" key="7">
    <source>
        <dbReference type="Pfam" id="PF00892"/>
    </source>
</evidence>
<evidence type="ECO:0000313" key="9">
    <source>
        <dbReference type="Proteomes" id="UP000534286"/>
    </source>
</evidence>
<dbReference type="Pfam" id="PF00892">
    <property type="entry name" value="EamA"/>
    <property type="match status" value="1"/>
</dbReference>
<proteinExistence type="inferred from homology"/>
<dbReference type="InterPro" id="IPR050638">
    <property type="entry name" value="AA-Vitamin_Transporters"/>
</dbReference>
<feature type="transmembrane region" description="Helical" evidence="6">
    <location>
        <begin position="112"/>
        <end position="130"/>
    </location>
</feature>
<evidence type="ECO:0000256" key="2">
    <source>
        <dbReference type="ARBA" id="ARBA00007362"/>
    </source>
</evidence>
<evidence type="ECO:0000256" key="5">
    <source>
        <dbReference type="ARBA" id="ARBA00023136"/>
    </source>
</evidence>
<dbReference type="InterPro" id="IPR000620">
    <property type="entry name" value="EamA_dom"/>
</dbReference>
<feature type="transmembrane region" description="Helical" evidence="6">
    <location>
        <begin position="169"/>
        <end position="190"/>
    </location>
</feature>
<feature type="transmembrane region" description="Helical" evidence="6">
    <location>
        <begin position="31"/>
        <end position="49"/>
    </location>
</feature>
<dbReference type="PANTHER" id="PTHR32322:SF9">
    <property type="entry name" value="AMINO-ACID METABOLITE EFFLUX PUMP-RELATED"/>
    <property type="match status" value="1"/>
</dbReference>
<comment type="subcellular location">
    <subcellularLocation>
        <location evidence="1">Membrane</location>
        <topology evidence="1">Multi-pass membrane protein</topology>
    </subcellularLocation>
</comment>
<feature type="transmembrane region" description="Helical" evidence="6">
    <location>
        <begin position="56"/>
        <end position="75"/>
    </location>
</feature>
<dbReference type="AlphaFoldDB" id="A0A7W7WDX9"/>